<sequence>MSRPGAVAHLVSICGQLDRKKEGAATEGEVKKIRERIDSLKQLILDVRAGRVYAFRSQDVEVLIKE</sequence>
<protein>
    <submittedName>
        <fullName evidence="1">Uncharacterized protein</fullName>
    </submittedName>
</protein>
<evidence type="ECO:0000313" key="2">
    <source>
        <dbReference type="Proteomes" id="UP000463700"/>
    </source>
</evidence>
<dbReference type="Gene3D" id="1.10.150.610">
    <property type="match status" value="1"/>
</dbReference>
<dbReference type="EMBL" id="VOSW01000190">
    <property type="protein sequence ID" value="KAE8753597.1"/>
    <property type="molecule type" value="Genomic_DNA"/>
</dbReference>
<gene>
    <name evidence="1" type="ORF">FSO04_44245</name>
</gene>
<dbReference type="OrthoDB" id="9111915at2"/>
<proteinExistence type="predicted"/>
<organism evidence="1 2">
    <name type="scientific">Paraburkholderia madseniana</name>
    <dbReference type="NCBI Taxonomy" id="2599607"/>
    <lineage>
        <taxon>Bacteria</taxon>
        <taxon>Pseudomonadati</taxon>
        <taxon>Pseudomonadota</taxon>
        <taxon>Betaproteobacteria</taxon>
        <taxon>Burkholderiales</taxon>
        <taxon>Burkholderiaceae</taxon>
        <taxon>Paraburkholderia</taxon>
    </lineage>
</organism>
<comment type="caution">
    <text evidence="1">The sequence shown here is derived from an EMBL/GenBank/DDBJ whole genome shotgun (WGS) entry which is preliminary data.</text>
</comment>
<dbReference type="RefSeq" id="WP_154567640.1">
    <property type="nucleotide sequence ID" value="NZ_VOSW01000190.1"/>
</dbReference>
<accession>A0A6N6VYC7</accession>
<dbReference type="AlphaFoldDB" id="A0A6N6VYC7"/>
<evidence type="ECO:0000313" key="1">
    <source>
        <dbReference type="EMBL" id="KAE8753597.1"/>
    </source>
</evidence>
<name>A0A6N6VYC7_9BURK</name>
<reference evidence="1 2" key="1">
    <citation type="journal article" date="2020" name="Int. J. Syst. Evol. Microbiol.">
        <title>Paraburkholderia madseniana sp. nov., a phenolic acid-degrading bacterium isolated from acidic forest soil.</title>
        <authorList>
            <person name="Wilhelm R.C."/>
            <person name="Murphy S.J.L."/>
            <person name="Feriancek N.M."/>
            <person name="Karasz D.C."/>
            <person name="DeRito C.M."/>
            <person name="Newman J.D."/>
            <person name="Buckley D.H."/>
        </authorList>
    </citation>
    <scope>NUCLEOTIDE SEQUENCE [LARGE SCALE GENOMIC DNA]</scope>
    <source>
        <strain evidence="1 2">RP11</strain>
    </source>
</reference>
<dbReference type="Proteomes" id="UP000463700">
    <property type="component" value="Unassembled WGS sequence"/>
</dbReference>